<proteinExistence type="predicted"/>
<evidence type="ECO:0000313" key="3">
    <source>
        <dbReference type="Proteomes" id="UP000269692"/>
    </source>
</evidence>
<feature type="transmembrane region" description="Helical" evidence="1">
    <location>
        <begin position="273"/>
        <end position="291"/>
    </location>
</feature>
<feature type="transmembrane region" description="Helical" evidence="1">
    <location>
        <begin position="303"/>
        <end position="326"/>
    </location>
</feature>
<feature type="transmembrane region" description="Helical" evidence="1">
    <location>
        <begin position="206"/>
        <end position="228"/>
    </location>
</feature>
<feature type="transmembrane region" description="Helical" evidence="1">
    <location>
        <begin position="378"/>
        <end position="396"/>
    </location>
</feature>
<feature type="transmembrane region" description="Helical" evidence="1">
    <location>
        <begin position="122"/>
        <end position="139"/>
    </location>
</feature>
<organism evidence="2 3">
    <name type="scientific">Xanthobacter tagetidis</name>
    <dbReference type="NCBI Taxonomy" id="60216"/>
    <lineage>
        <taxon>Bacteria</taxon>
        <taxon>Pseudomonadati</taxon>
        <taxon>Pseudomonadota</taxon>
        <taxon>Alphaproteobacteria</taxon>
        <taxon>Hyphomicrobiales</taxon>
        <taxon>Xanthobacteraceae</taxon>
        <taxon>Xanthobacter</taxon>
    </lineage>
</organism>
<reference evidence="2 3" key="1">
    <citation type="submission" date="2018-10" db="EMBL/GenBank/DDBJ databases">
        <title>Xanthobacter tagetidis genome sequencing and assembly.</title>
        <authorList>
            <person name="Maclea K.S."/>
            <person name="Goen A.E."/>
            <person name="Fatima S.A."/>
        </authorList>
    </citation>
    <scope>NUCLEOTIDE SEQUENCE [LARGE SCALE GENOMIC DNA]</scope>
    <source>
        <strain evidence="2 3">ATCC 700314</strain>
    </source>
</reference>
<protein>
    <submittedName>
        <fullName evidence="2">Uncharacterized protein</fullName>
    </submittedName>
</protein>
<name>A0A3L7AJN9_9HYPH</name>
<feature type="transmembrane region" description="Helical" evidence="1">
    <location>
        <begin position="346"/>
        <end position="366"/>
    </location>
</feature>
<evidence type="ECO:0000256" key="1">
    <source>
        <dbReference type="SAM" id="Phobius"/>
    </source>
</evidence>
<dbReference type="AlphaFoldDB" id="A0A3L7AJN9"/>
<accession>A0A3L7AJN9</accession>
<dbReference type="EMBL" id="RCTF01000003">
    <property type="protein sequence ID" value="RLP80467.1"/>
    <property type="molecule type" value="Genomic_DNA"/>
</dbReference>
<evidence type="ECO:0000313" key="2">
    <source>
        <dbReference type="EMBL" id="RLP80467.1"/>
    </source>
</evidence>
<keyword evidence="1" id="KW-0812">Transmembrane</keyword>
<feature type="transmembrane region" description="Helical" evidence="1">
    <location>
        <begin position="170"/>
        <end position="200"/>
    </location>
</feature>
<gene>
    <name evidence="2" type="ORF">D9R14_05260</name>
</gene>
<keyword evidence="3" id="KW-1185">Reference proteome</keyword>
<sequence>MIVALSAWGAALALMLLPKIVLGSGSLVHSWDYLDSFHAWNVILARTGTMFAFWSSQVPSLFDTGVPRVSLGSQFSAQGLLYLLLPPYWVTVVAEIIARAIGFCGMYRLVSRELFATADDRVAIAVVAAACFSLFNYMPGTFLSIIGLPMLAAAIIAICRRTASPFDFAYVAVFPFASSLALVGLFLMALVALACLVLLARARWAAGVRLMMVGATLAAGYAISDYGILALKLSGAFETQRSLRAGRELSPAGAGLALLKSFFTGIFHANPAVAPWALMVALAGAVTEWFARPKEDAEHTGIVARHPITACLVAILVLGLLAVLPYAAQRVMPMPGAMRELDFKRWIWLAPPLYYLAFGIAAARLAGLISGKTRLSPTVVGAVLVVPQIAVLLVLSDPGSRLLARLASQAHHGTLGSVPPVVAAGLGKLYRQDRIGLTYEEYYSPRVFDAVERLIGRPRGETRLATIGSDPFIANYNGFQTTDGYFQLIPISLHARVQKVIEGELARDKALERYFTAWGNRVYLYAADLYRGGKGCQSSCIADRAPDTITLSYDPKALAALHIDALLSVSAIANAGQLGLTELGVAQAPDSAWRFHVYRVGAPTAGQ</sequence>
<dbReference type="InterPro" id="IPR046107">
    <property type="entry name" value="DUF6044"/>
</dbReference>
<keyword evidence="1" id="KW-0472">Membrane</keyword>
<keyword evidence="1" id="KW-1133">Transmembrane helix</keyword>
<comment type="caution">
    <text evidence="2">The sequence shown here is derived from an EMBL/GenBank/DDBJ whole genome shotgun (WGS) entry which is preliminary data.</text>
</comment>
<dbReference type="Proteomes" id="UP000269692">
    <property type="component" value="Unassembled WGS sequence"/>
</dbReference>
<feature type="transmembrane region" description="Helical" evidence="1">
    <location>
        <begin position="88"/>
        <end position="110"/>
    </location>
</feature>
<dbReference type="Pfam" id="PF19510">
    <property type="entry name" value="DUF6044"/>
    <property type="match status" value="1"/>
</dbReference>